<protein>
    <submittedName>
        <fullName evidence="8">Sugar ABC transporter substrate-binding protein</fullName>
    </submittedName>
</protein>
<evidence type="ECO:0000313" key="10">
    <source>
        <dbReference type="Proteomes" id="UP000263014"/>
    </source>
</evidence>
<reference evidence="9 10" key="1">
    <citation type="submission" date="2018-08" db="EMBL/GenBank/DDBJ databases">
        <title>A genome reference for cultivated species of the human gut microbiota.</title>
        <authorList>
            <person name="Zou Y."/>
            <person name="Xue W."/>
            <person name="Luo G."/>
        </authorList>
    </citation>
    <scope>NUCLEOTIDE SEQUENCE [LARGE SCALE GENOMIC DNA]</scope>
    <source>
        <strain evidence="7 9">AF19-13AC</strain>
        <strain evidence="8 10">TM09-12</strain>
    </source>
</reference>
<feature type="signal peptide" evidence="6">
    <location>
        <begin position="1"/>
        <end position="21"/>
    </location>
</feature>
<keyword evidence="3" id="KW-0813">Transport</keyword>
<dbReference type="EMBL" id="QSON01000010">
    <property type="protein sequence ID" value="RGJ00861.1"/>
    <property type="molecule type" value="Genomic_DNA"/>
</dbReference>
<dbReference type="Proteomes" id="UP000263014">
    <property type="component" value="Unassembled WGS sequence"/>
</dbReference>
<dbReference type="Proteomes" id="UP000261023">
    <property type="component" value="Unassembled WGS sequence"/>
</dbReference>
<dbReference type="RefSeq" id="WP_002602788.1">
    <property type="nucleotide sequence ID" value="NZ_CACRUH010000068.1"/>
</dbReference>
<feature type="region of interest" description="Disordered" evidence="5">
    <location>
        <begin position="25"/>
        <end position="53"/>
    </location>
</feature>
<evidence type="ECO:0000256" key="6">
    <source>
        <dbReference type="SAM" id="SignalP"/>
    </source>
</evidence>
<dbReference type="SUPFAM" id="SSF53850">
    <property type="entry name" value="Periplasmic binding protein-like II"/>
    <property type="match status" value="1"/>
</dbReference>
<dbReference type="PANTHER" id="PTHR43649:SF31">
    <property type="entry name" value="SN-GLYCEROL-3-PHOSPHATE-BINDING PERIPLASMIC PROTEIN UGPB"/>
    <property type="match status" value="1"/>
</dbReference>
<evidence type="ECO:0000256" key="1">
    <source>
        <dbReference type="ARBA" id="ARBA00004196"/>
    </source>
</evidence>
<dbReference type="OrthoDB" id="383937at2"/>
<comment type="caution">
    <text evidence="8">The sequence shown here is derived from an EMBL/GenBank/DDBJ whole genome shotgun (WGS) entry which is preliminary data.</text>
</comment>
<dbReference type="Pfam" id="PF01547">
    <property type="entry name" value="SBP_bac_1"/>
    <property type="match status" value="1"/>
</dbReference>
<dbReference type="EMBL" id="QTJW01000009">
    <property type="protein sequence ID" value="RGD69989.1"/>
    <property type="molecule type" value="Genomic_DNA"/>
</dbReference>
<evidence type="ECO:0000256" key="3">
    <source>
        <dbReference type="ARBA" id="ARBA00022448"/>
    </source>
</evidence>
<proteinExistence type="inferred from homology"/>
<dbReference type="Gene3D" id="3.40.190.10">
    <property type="entry name" value="Periplasmic binding protein-like II"/>
    <property type="match status" value="1"/>
</dbReference>
<comment type="subcellular location">
    <subcellularLocation>
        <location evidence="1">Cell envelope</location>
    </subcellularLocation>
</comment>
<keyword evidence="4 6" id="KW-0732">Signal</keyword>
<dbReference type="AlphaFoldDB" id="A0A374P377"/>
<evidence type="ECO:0000313" key="9">
    <source>
        <dbReference type="Proteomes" id="UP000261023"/>
    </source>
</evidence>
<dbReference type="InterPro" id="IPR006059">
    <property type="entry name" value="SBP"/>
</dbReference>
<dbReference type="PANTHER" id="PTHR43649">
    <property type="entry name" value="ARABINOSE-BINDING PROTEIN-RELATED"/>
    <property type="match status" value="1"/>
</dbReference>
<evidence type="ECO:0000256" key="2">
    <source>
        <dbReference type="ARBA" id="ARBA00008520"/>
    </source>
</evidence>
<dbReference type="InterPro" id="IPR050490">
    <property type="entry name" value="Bact_solute-bd_prot1"/>
</dbReference>
<evidence type="ECO:0000256" key="5">
    <source>
        <dbReference type="SAM" id="MobiDB-lite"/>
    </source>
</evidence>
<evidence type="ECO:0000256" key="4">
    <source>
        <dbReference type="ARBA" id="ARBA00022729"/>
    </source>
</evidence>
<name>A0A374P377_9FIRM</name>
<dbReference type="PROSITE" id="PS51257">
    <property type="entry name" value="PROKAR_LIPOPROTEIN"/>
    <property type="match status" value="1"/>
</dbReference>
<evidence type="ECO:0000313" key="7">
    <source>
        <dbReference type="EMBL" id="RGD69989.1"/>
    </source>
</evidence>
<evidence type="ECO:0000313" key="8">
    <source>
        <dbReference type="EMBL" id="RGJ00861.1"/>
    </source>
</evidence>
<sequence length="452" mass="49502">MKKKILSAALGLVMILSSVLTGCGGSGTKESPEQQTAASAEKQTDGTVQNTENSGTATHLKWAVWDISLITYWNDLADAYMEKNPDVEIELVDFGSTDYSNVLATELSGSGTDFDIVTIKDTPSYATLVEKNVLDSLDSYIEKDGVELAKFNGVTDQILVNDSLYMLPFRSDIWVIFYNKDVFDAKGLDYPSNDMTFEEYDALARAIADDSFGSEVYGSHYHTWNSAVQLFGILDGKHSVLDKNYDFMIPYYNMVLAQEDDGICMKYPDIKTEGLHYSAAFTGGNIAMMNMGSWFVTTMINNLKSGEFDASLCGNWGIAKYPHAEGIDAGTTLGAVTGLSVVSESQKKDAAWDFIKWVSSEEGALILAASGNFPAISNDEITAAIASIDGFPQDEQSREALGTVTVYLEAPYGKDLSAINPILGTYHEMIMQRECTVEEGIKMMNEETSKIE</sequence>
<dbReference type="CDD" id="cd13585">
    <property type="entry name" value="PBP2_TMBP_like"/>
    <property type="match status" value="1"/>
</dbReference>
<organism evidence="8 10">
    <name type="scientific">Hungatella hathewayi</name>
    <dbReference type="NCBI Taxonomy" id="154046"/>
    <lineage>
        <taxon>Bacteria</taxon>
        <taxon>Bacillati</taxon>
        <taxon>Bacillota</taxon>
        <taxon>Clostridia</taxon>
        <taxon>Lachnospirales</taxon>
        <taxon>Lachnospiraceae</taxon>
        <taxon>Hungatella</taxon>
    </lineage>
</organism>
<gene>
    <name evidence="7" type="ORF">DWX31_14670</name>
    <name evidence="8" type="ORF">DXD79_20440</name>
</gene>
<dbReference type="GO" id="GO:0030313">
    <property type="term" value="C:cell envelope"/>
    <property type="evidence" value="ECO:0007669"/>
    <property type="project" value="UniProtKB-SubCell"/>
</dbReference>
<comment type="similarity">
    <text evidence="2">Belongs to the bacterial solute-binding protein 1 family.</text>
</comment>
<feature type="chain" id="PRO_5042356389" evidence="6">
    <location>
        <begin position="22"/>
        <end position="452"/>
    </location>
</feature>
<accession>A0A374P377</accession>